<keyword evidence="2" id="KW-0812">Transmembrane</keyword>
<keyword evidence="2" id="KW-0472">Membrane</keyword>
<evidence type="ECO:0000256" key="1">
    <source>
        <dbReference type="SAM" id="MobiDB-lite"/>
    </source>
</evidence>
<feature type="region of interest" description="Disordered" evidence="1">
    <location>
        <begin position="593"/>
        <end position="706"/>
    </location>
</feature>
<feature type="compositionally biased region" description="Basic and acidic residues" evidence="1">
    <location>
        <begin position="600"/>
        <end position="609"/>
    </location>
</feature>
<evidence type="ECO:0000313" key="3">
    <source>
        <dbReference type="Proteomes" id="UP000095284"/>
    </source>
</evidence>
<dbReference type="WBParaSite" id="BXY_1087100.1">
    <property type="protein sequence ID" value="BXY_1087100.1"/>
    <property type="gene ID" value="BXY_1087100"/>
</dbReference>
<dbReference type="Proteomes" id="UP000095284">
    <property type="component" value="Unplaced"/>
</dbReference>
<feature type="transmembrane region" description="Helical" evidence="2">
    <location>
        <begin position="64"/>
        <end position="82"/>
    </location>
</feature>
<protein>
    <submittedName>
        <fullName evidence="4">Uncharacterized protein</fullName>
    </submittedName>
</protein>
<feature type="compositionally biased region" description="Pro residues" evidence="1">
    <location>
        <begin position="495"/>
        <end position="504"/>
    </location>
</feature>
<proteinExistence type="predicted"/>
<feature type="compositionally biased region" description="Basic and acidic residues" evidence="1">
    <location>
        <begin position="616"/>
        <end position="641"/>
    </location>
</feature>
<evidence type="ECO:0000313" key="4">
    <source>
        <dbReference type="WBParaSite" id="BXY_1087100.1"/>
    </source>
</evidence>
<feature type="compositionally biased region" description="Low complexity" evidence="1">
    <location>
        <begin position="505"/>
        <end position="515"/>
    </location>
</feature>
<organism evidence="3 4">
    <name type="scientific">Bursaphelenchus xylophilus</name>
    <name type="common">Pinewood nematode worm</name>
    <name type="synonym">Aphelenchoides xylophilus</name>
    <dbReference type="NCBI Taxonomy" id="6326"/>
    <lineage>
        <taxon>Eukaryota</taxon>
        <taxon>Metazoa</taxon>
        <taxon>Ecdysozoa</taxon>
        <taxon>Nematoda</taxon>
        <taxon>Chromadorea</taxon>
        <taxon>Rhabditida</taxon>
        <taxon>Tylenchina</taxon>
        <taxon>Tylenchomorpha</taxon>
        <taxon>Aphelenchoidea</taxon>
        <taxon>Aphelenchoididae</taxon>
        <taxon>Bursaphelenchus</taxon>
    </lineage>
</organism>
<sequence>MFKVSSPTNLNPTMKVFTVGMDQKPPIEKAPETPPPSYHLPTAIPMGPEIPQPIIVRKSRGYKGILLVMLGVFLMAVFALVLNEMAYNRQRDENFFRLQWAQMRHRFGYPPREFGERIIPEVHGPEMQRAEMLQQKTETTTPSVREDKFLVDNELNNSEEKHENEGDARLQFLKRILQKIKQNAEEMGLQGTMQVSVVEVEPQQLPEFIKSLRGQPQERHFGPSEDPRSDAFLDSFGEFHAPNPFNGQPMESRDHQQPRGRIFGPWTPDEEPIFRPEPEMMRPPPIPDWALQRPEMEIPEFNHEFPKSGEINPQEVMGEMYGRRFGRILQDLIAARLQSRFMQQPPPEVMNPLMSRPSFPIEQQPQAAWWGMEQPHQPQPQVEAMPPQMPQMPQQAWPQPPQFQQFPVPQENQVQQQAQQAQQVLHIQPEQPAQPPQGRQVQQDSAEGQPPAIQPPRVEAQQQAQPQFRGFPQPTQQFPVFFPTEERQAQWPQQPEQPQPPQNQPQPTFNQAAPAGWTHQAADSEPHPSLSTVVDGEVEKKHEEVPEASPELIVLHKAAPVDAQPLHEDSASSQLSDLPFKELQGELAAAAAALAQQHEAMLEQQREEEAQAFLQAKEESAEIPKETKTEEKEKKVDEQHPVDPSLIQSEQQNEDHQANNEQVDFPAVRFPQADQSAPTERQHADAEPHIFFQVDEPQPNFGAGHV</sequence>
<feature type="region of interest" description="Disordered" evidence="1">
    <location>
        <begin position="243"/>
        <end position="269"/>
    </location>
</feature>
<feature type="region of interest" description="Disordered" evidence="1">
    <location>
        <begin position="372"/>
        <end position="577"/>
    </location>
</feature>
<evidence type="ECO:0000256" key="2">
    <source>
        <dbReference type="SAM" id="Phobius"/>
    </source>
</evidence>
<feature type="compositionally biased region" description="Low complexity" evidence="1">
    <location>
        <begin position="471"/>
        <end position="494"/>
    </location>
</feature>
<feature type="compositionally biased region" description="Polar residues" evidence="1">
    <location>
        <begin position="437"/>
        <end position="446"/>
    </location>
</feature>
<dbReference type="AlphaFoldDB" id="A0A1I7SCW7"/>
<reference evidence="4" key="1">
    <citation type="submission" date="2016-11" db="UniProtKB">
        <authorList>
            <consortium name="WormBaseParasite"/>
        </authorList>
    </citation>
    <scope>IDENTIFICATION</scope>
</reference>
<name>A0A1I7SCW7_BURXY</name>
<keyword evidence="2" id="KW-1133">Transmembrane helix</keyword>
<feature type="compositionally biased region" description="Low complexity" evidence="1">
    <location>
        <begin position="379"/>
        <end position="424"/>
    </location>
</feature>
<dbReference type="eggNOG" id="ENOG502RTAF">
    <property type="taxonomic scope" value="Eukaryota"/>
</dbReference>
<accession>A0A1I7SCW7</accession>